<evidence type="ECO:0000313" key="6">
    <source>
        <dbReference type="Proteomes" id="UP000321234"/>
    </source>
</evidence>
<dbReference type="RefSeq" id="WP_147926711.1">
    <property type="nucleotide sequence ID" value="NZ_VKAC01000007.1"/>
</dbReference>
<reference evidence="5 6" key="1">
    <citation type="submission" date="2019-07" db="EMBL/GenBank/DDBJ databases">
        <title>Quadrisphaera sp. strain DD2A genome sequencing and assembly.</title>
        <authorList>
            <person name="Kim I."/>
        </authorList>
    </citation>
    <scope>NUCLEOTIDE SEQUENCE [LARGE SCALE GENOMIC DNA]</scope>
    <source>
        <strain evidence="5 6">DD2A</strain>
    </source>
</reference>
<accession>A0A5C8ZC16</accession>
<evidence type="ECO:0000256" key="3">
    <source>
        <dbReference type="ARBA" id="ARBA00024356"/>
    </source>
</evidence>
<keyword evidence="1" id="KW-0328">Glycosyltransferase</keyword>
<dbReference type="InterPro" id="IPR023296">
    <property type="entry name" value="Glyco_hydro_beta-prop_sf"/>
</dbReference>
<dbReference type="Gene3D" id="2.115.10.20">
    <property type="entry name" value="Glycosyl hydrolase domain, family 43"/>
    <property type="match status" value="1"/>
</dbReference>
<dbReference type="PIRSF" id="PIRSF016202">
    <property type="entry name" value="PH1107"/>
    <property type="match status" value="1"/>
</dbReference>
<comment type="caution">
    <text evidence="5">The sequence shown here is derived from an EMBL/GenBank/DDBJ whole genome shotgun (WGS) entry which is preliminary data.</text>
</comment>
<dbReference type="GO" id="GO:0016757">
    <property type="term" value="F:glycosyltransferase activity"/>
    <property type="evidence" value="ECO:0007669"/>
    <property type="project" value="UniProtKB-KW"/>
</dbReference>
<proteinExistence type="inferred from homology"/>
<sequence length="332" mass="35656">MTATFPLGPFTPHASNPILSPRGTTWESGSVYNPAALVVDGFEGADGQEVVLLYRAHADDVVSHVGLARSRDGVHFTCDPDPVFSPAEPHEVHGVEDPRVTEVDGTYYLTYSAYDGERALLCLATSTDLRTWERHGVVLPELNSFAGHEGGPTGPWTKAGGILPVQVDGRWLMYVGEGSIYLAESDDLVHWRLVSDRPVLEPEPGTWSEFLVEVGPPPVLLDNGLICLVYNAAVKLPEGGVRYVCGQALFDPADPTRLVAKLDQPWLEPRTAEEQHGLVSNVTFVEGLVQFQGSWFAYYGQSDSTLGVAVAPAGEGFGGSSLSARTAVLSPA</sequence>
<evidence type="ECO:0000313" key="5">
    <source>
        <dbReference type="EMBL" id="TXR55655.1"/>
    </source>
</evidence>
<dbReference type="InterPro" id="IPR007184">
    <property type="entry name" value="Mannoside_phosphorylase"/>
</dbReference>
<protein>
    <submittedName>
        <fullName evidence="5">Glycosylase</fullName>
    </submittedName>
</protein>
<keyword evidence="2" id="KW-0808">Transferase</keyword>
<feature type="compositionally biased region" description="Polar residues" evidence="4">
    <location>
        <begin position="13"/>
        <end position="25"/>
    </location>
</feature>
<dbReference type="AlphaFoldDB" id="A0A5C8ZC16"/>
<evidence type="ECO:0000256" key="4">
    <source>
        <dbReference type="SAM" id="MobiDB-lite"/>
    </source>
</evidence>
<dbReference type="OrthoDB" id="9776657at2"/>
<gene>
    <name evidence="5" type="ORF">FMM08_12475</name>
</gene>
<dbReference type="EMBL" id="VKAC01000007">
    <property type="protein sequence ID" value="TXR55655.1"/>
    <property type="molecule type" value="Genomic_DNA"/>
</dbReference>
<name>A0A5C8ZC16_9ACTN</name>
<evidence type="ECO:0000256" key="2">
    <source>
        <dbReference type="ARBA" id="ARBA00022679"/>
    </source>
</evidence>
<dbReference type="Proteomes" id="UP000321234">
    <property type="component" value="Unassembled WGS sequence"/>
</dbReference>
<keyword evidence="6" id="KW-1185">Reference proteome</keyword>
<comment type="similarity">
    <text evidence="3">Belongs to the glycosyl hydrolase 130 family.</text>
</comment>
<evidence type="ECO:0000256" key="1">
    <source>
        <dbReference type="ARBA" id="ARBA00022676"/>
    </source>
</evidence>
<dbReference type="CDD" id="cd18610">
    <property type="entry name" value="GH130_BT3780-like"/>
    <property type="match status" value="1"/>
</dbReference>
<dbReference type="SUPFAM" id="SSF75005">
    <property type="entry name" value="Arabinanase/levansucrase/invertase"/>
    <property type="match status" value="1"/>
</dbReference>
<dbReference type="PANTHER" id="PTHR34106:SF5">
    <property type="entry name" value="GLYCOSIDASE"/>
    <property type="match status" value="1"/>
</dbReference>
<feature type="region of interest" description="Disordered" evidence="4">
    <location>
        <begin position="1"/>
        <end position="25"/>
    </location>
</feature>
<organism evidence="5 6">
    <name type="scientific">Quadrisphaera setariae</name>
    <dbReference type="NCBI Taxonomy" id="2593304"/>
    <lineage>
        <taxon>Bacteria</taxon>
        <taxon>Bacillati</taxon>
        <taxon>Actinomycetota</taxon>
        <taxon>Actinomycetes</taxon>
        <taxon>Kineosporiales</taxon>
        <taxon>Kineosporiaceae</taxon>
        <taxon>Quadrisphaera</taxon>
    </lineage>
</organism>
<dbReference type="Pfam" id="PF04041">
    <property type="entry name" value="Glyco_hydro_130"/>
    <property type="match status" value="1"/>
</dbReference>
<dbReference type="PANTHER" id="PTHR34106">
    <property type="entry name" value="GLYCOSIDASE"/>
    <property type="match status" value="1"/>
</dbReference>